<evidence type="ECO:0000256" key="1">
    <source>
        <dbReference type="SAM" id="MobiDB-lite"/>
    </source>
</evidence>
<dbReference type="Proteomes" id="UP000198683">
    <property type="component" value="Unassembled WGS sequence"/>
</dbReference>
<protein>
    <submittedName>
        <fullName evidence="2">Uncharacterized protein</fullName>
    </submittedName>
</protein>
<keyword evidence="3" id="KW-1185">Reference proteome</keyword>
<accession>A0A1G9K979</accession>
<name>A0A1G9K979_9ACTN</name>
<proteinExistence type="predicted"/>
<feature type="region of interest" description="Disordered" evidence="1">
    <location>
        <begin position="77"/>
        <end position="97"/>
    </location>
</feature>
<organism evidence="2 3">
    <name type="scientific">Nonomuraea maritima</name>
    <dbReference type="NCBI Taxonomy" id="683260"/>
    <lineage>
        <taxon>Bacteria</taxon>
        <taxon>Bacillati</taxon>
        <taxon>Actinomycetota</taxon>
        <taxon>Actinomycetes</taxon>
        <taxon>Streptosporangiales</taxon>
        <taxon>Streptosporangiaceae</taxon>
        <taxon>Nonomuraea</taxon>
    </lineage>
</organism>
<gene>
    <name evidence="2" type="ORF">SAMN05421874_12212</name>
</gene>
<dbReference type="EMBL" id="FNFB01000022">
    <property type="protein sequence ID" value="SDL46287.1"/>
    <property type="molecule type" value="Genomic_DNA"/>
</dbReference>
<sequence length="112" mass="12564">MGFVQHVFDERHIDRCQRFQNTPKLRRITAAFGVHGAIDPAHGDGCPSVDRRNGAEWDRRLERQIQLSHAEEQFRSARQFEGGSLPPSDSDSSDAGDCDDIVELTLAMLRTG</sequence>
<dbReference type="AlphaFoldDB" id="A0A1G9K979"/>
<evidence type="ECO:0000313" key="3">
    <source>
        <dbReference type="Proteomes" id="UP000198683"/>
    </source>
</evidence>
<reference evidence="2 3" key="1">
    <citation type="submission" date="2016-10" db="EMBL/GenBank/DDBJ databases">
        <authorList>
            <person name="de Groot N.N."/>
        </authorList>
    </citation>
    <scope>NUCLEOTIDE SEQUENCE [LARGE SCALE GENOMIC DNA]</scope>
    <source>
        <strain evidence="2 3">CGMCC 4.5681</strain>
    </source>
</reference>
<evidence type="ECO:0000313" key="2">
    <source>
        <dbReference type="EMBL" id="SDL46287.1"/>
    </source>
</evidence>